<dbReference type="GO" id="GO:0005524">
    <property type="term" value="F:ATP binding"/>
    <property type="evidence" value="ECO:0007669"/>
    <property type="project" value="UniProtKB-UniRule"/>
</dbReference>
<feature type="active site" description="Nucleophile" evidence="8">
    <location>
        <position position="328"/>
    </location>
</feature>
<dbReference type="InterPro" id="IPR004484">
    <property type="entry name" value="CbiA/CobB_synth"/>
</dbReference>
<evidence type="ECO:0000313" key="11">
    <source>
        <dbReference type="EMBL" id="PTN09272.1"/>
    </source>
</evidence>
<dbReference type="NCBIfam" id="NF002204">
    <property type="entry name" value="PRK01077.1"/>
    <property type="match status" value="1"/>
</dbReference>
<proteinExistence type="inferred from homology"/>
<feature type="domain" description="CobQ/CobB/MinD/ParA nucleotide binding" evidence="9">
    <location>
        <begin position="5"/>
        <end position="186"/>
    </location>
</feature>
<evidence type="ECO:0000259" key="9">
    <source>
        <dbReference type="Pfam" id="PF01656"/>
    </source>
</evidence>
<dbReference type="InterPro" id="IPR029062">
    <property type="entry name" value="Class_I_gatase-like"/>
</dbReference>
<evidence type="ECO:0000256" key="8">
    <source>
        <dbReference type="HAMAP-Rule" id="MF_00027"/>
    </source>
</evidence>
<dbReference type="InterPro" id="IPR027417">
    <property type="entry name" value="P-loop_NTPase"/>
</dbReference>
<sequence length="450" mass="50173">MHGFIIAGTNSGCGKTTVTIGLMALLQSKGMQVAPFKTGPDYIDPAFHRRVTGLPSYNLDSFLLNDQSLRHLFHKHSTGSDIAVVEGVMGMYDGLGKEGSGSTWEMAQKLNLPVVLVVNCKGLYQSVIAIIKGFAELKNPSNVRGVILNHVSSKMQFEFLQSLIEEETGIACIGYLPTREEIGLESRHLGLIQADEVDTLPKKVALLRQTMEETIDVQALLKATEIEQPSPSTIKLPELDLSDLQIGVARDKAFSFYYQDNLELLEKLGATLHYFSPLNDPSLPAASNCLYLGGGYPEVFTAELQQNTALMQEIKQKIESGMPIYAECGGLMYLTDSIISLENEETPMCGVFNVSVQMTTRLQRFGYAQISYANTITPCHEFHRSQLVQKESPKNYRQTYQLRKPNRSVEWECGLQRKNCLAAYAHVHFYSNFEFLKAICTLWKKATTSI</sequence>
<comment type="pathway">
    <text evidence="8">Cofactor biosynthesis; adenosylcobalamin biosynthesis; cob(II)yrinate a,c-diamide from sirohydrochlorin (anaerobic route): step 10/10.</text>
</comment>
<comment type="domain">
    <text evidence="8">Comprises of two domains. The C-terminal domain contains the binding site for glutamine and catalyzes the hydrolysis of this substrate to glutamate and ammonia. The N-terminal domain is anticipated to bind ATP and cobyrinate and catalyzes the ultimate synthesis of the diamide product. The ammonia produced via the glutaminase domain is probably translocated to the adjacent domain via a molecular tunnel, where it reacts with an activated intermediate.</text>
</comment>
<dbReference type="SUPFAM" id="SSF52540">
    <property type="entry name" value="P-loop containing nucleoside triphosphate hydrolases"/>
    <property type="match status" value="1"/>
</dbReference>
<dbReference type="SUPFAM" id="SSF52317">
    <property type="entry name" value="Class I glutamine amidotransferase-like"/>
    <property type="match status" value="1"/>
</dbReference>
<dbReference type="HAMAP" id="MF_00027">
    <property type="entry name" value="CobB_CbiA"/>
    <property type="match status" value="1"/>
</dbReference>
<reference evidence="11 12" key="1">
    <citation type="submission" date="2018-04" db="EMBL/GenBank/DDBJ databases">
        <title>Genomic Encyclopedia of Archaeal and Bacterial Type Strains, Phase II (KMG-II): from individual species to whole genera.</title>
        <authorList>
            <person name="Goeker M."/>
        </authorList>
    </citation>
    <scope>NUCLEOTIDE SEQUENCE [LARGE SCALE GENOMIC DNA]</scope>
    <source>
        <strain evidence="11 12">DSM 28823</strain>
    </source>
</reference>
<comment type="similarity">
    <text evidence="8">Belongs to the CobB/CbiA family.</text>
</comment>
<dbReference type="PANTHER" id="PTHR43873">
    <property type="entry name" value="COBYRINATE A,C-DIAMIDE SYNTHASE"/>
    <property type="match status" value="1"/>
</dbReference>
<organism evidence="11 12">
    <name type="scientific">Mangrovibacterium marinum</name>
    <dbReference type="NCBI Taxonomy" id="1639118"/>
    <lineage>
        <taxon>Bacteria</taxon>
        <taxon>Pseudomonadati</taxon>
        <taxon>Bacteroidota</taxon>
        <taxon>Bacteroidia</taxon>
        <taxon>Marinilabiliales</taxon>
        <taxon>Prolixibacteraceae</taxon>
        <taxon>Mangrovibacterium</taxon>
    </lineage>
</organism>
<dbReference type="PANTHER" id="PTHR43873:SF1">
    <property type="entry name" value="COBYRINATE A,C-DIAMIDE SYNTHASE"/>
    <property type="match status" value="1"/>
</dbReference>
<evidence type="ECO:0000313" key="12">
    <source>
        <dbReference type="Proteomes" id="UP000243525"/>
    </source>
</evidence>
<comment type="miscellaneous">
    <text evidence="8">The a and c carboxylates of cobyrinate are activated for nucleophilic attack via formation of a phosphorylated intermediate by ATP. CbiA catalyzes first the amidation of the c-carboxylate, and then that of the a-carboxylate.</text>
</comment>
<name>A0A2T5C3C1_9BACT</name>
<keyword evidence="5 8" id="KW-0067">ATP-binding</keyword>
<dbReference type="Pfam" id="PF01656">
    <property type="entry name" value="CbiA"/>
    <property type="match status" value="1"/>
</dbReference>
<keyword evidence="7 8" id="KW-0315">Glutamine amidotransferase</keyword>
<comment type="catalytic activity">
    <reaction evidence="8">
        <text>cob(II)yrinate + 2 L-glutamine + 2 ATP + 2 H2O = cob(II)yrinate a,c diamide + 2 L-glutamate + 2 ADP + 2 phosphate + 2 H(+)</text>
        <dbReference type="Rhea" id="RHEA:26289"/>
        <dbReference type="ChEBI" id="CHEBI:15377"/>
        <dbReference type="ChEBI" id="CHEBI:15378"/>
        <dbReference type="ChEBI" id="CHEBI:29985"/>
        <dbReference type="ChEBI" id="CHEBI:30616"/>
        <dbReference type="ChEBI" id="CHEBI:43474"/>
        <dbReference type="ChEBI" id="CHEBI:58359"/>
        <dbReference type="ChEBI" id="CHEBI:58537"/>
        <dbReference type="ChEBI" id="CHEBI:58894"/>
        <dbReference type="ChEBI" id="CHEBI:456216"/>
        <dbReference type="EC" id="6.3.5.11"/>
    </reaction>
</comment>
<dbReference type="Gene3D" id="3.40.50.880">
    <property type="match status" value="1"/>
</dbReference>
<dbReference type="OrthoDB" id="9764035at2"/>
<dbReference type="InterPro" id="IPR002586">
    <property type="entry name" value="CobQ/CobB/MinD/ParA_Nub-bd_dom"/>
</dbReference>
<protein>
    <recommendedName>
        <fullName evidence="8">Cobyrinate a,c-diamide synthase</fullName>
        <ecNumber evidence="8">6.3.5.11</ecNumber>
    </recommendedName>
    <alternativeName>
        <fullName evidence="8">Cobyrinic acid a,c-diamide synthetase</fullName>
    </alternativeName>
</protein>
<dbReference type="Pfam" id="PF07685">
    <property type="entry name" value="GATase_3"/>
    <property type="match status" value="1"/>
</dbReference>
<keyword evidence="3 8" id="KW-0436">Ligase</keyword>
<dbReference type="UniPathway" id="UPA00148">
    <property type="reaction ID" value="UER00231"/>
</dbReference>
<keyword evidence="4 8" id="KW-0547">Nucleotide-binding</keyword>
<comment type="function">
    <text evidence="8">Catalyzes the ATP-dependent amidation of the two carboxylate groups at positions a and c of cobyrinate, using either L-glutamine or ammonia as the nitrogen source.</text>
</comment>
<feature type="domain" description="CobB/CobQ-like glutamine amidotransferase" evidence="10">
    <location>
        <begin position="245"/>
        <end position="431"/>
    </location>
</feature>
<evidence type="ECO:0000256" key="3">
    <source>
        <dbReference type="ARBA" id="ARBA00022598"/>
    </source>
</evidence>
<evidence type="ECO:0000256" key="7">
    <source>
        <dbReference type="ARBA" id="ARBA00022962"/>
    </source>
</evidence>
<dbReference type="EMBL" id="QAAD01000005">
    <property type="protein sequence ID" value="PTN09272.1"/>
    <property type="molecule type" value="Genomic_DNA"/>
</dbReference>
<dbReference type="AlphaFoldDB" id="A0A2T5C3C1"/>
<feature type="site" description="Increases nucleophilicity of active site Cys" evidence="8">
    <location>
        <position position="426"/>
    </location>
</feature>
<evidence type="ECO:0000256" key="5">
    <source>
        <dbReference type="ARBA" id="ARBA00022840"/>
    </source>
</evidence>
<dbReference type="CDD" id="cd05388">
    <property type="entry name" value="CobB_N"/>
    <property type="match status" value="1"/>
</dbReference>
<keyword evidence="6 8" id="KW-0460">Magnesium</keyword>
<evidence type="ECO:0000259" key="10">
    <source>
        <dbReference type="Pfam" id="PF07685"/>
    </source>
</evidence>
<dbReference type="EC" id="6.3.5.11" evidence="8"/>
<keyword evidence="2 8" id="KW-0169">Cobalamin biosynthesis</keyword>
<evidence type="ECO:0000256" key="2">
    <source>
        <dbReference type="ARBA" id="ARBA00022573"/>
    </source>
</evidence>
<dbReference type="GO" id="GO:0009236">
    <property type="term" value="P:cobalamin biosynthetic process"/>
    <property type="evidence" value="ECO:0007669"/>
    <property type="project" value="UniProtKB-UniRule"/>
</dbReference>
<accession>A0A2T5C3C1</accession>
<comment type="cofactor">
    <cofactor evidence="1 8">
        <name>Mg(2+)</name>
        <dbReference type="ChEBI" id="CHEBI:18420"/>
    </cofactor>
</comment>
<evidence type="ECO:0000256" key="1">
    <source>
        <dbReference type="ARBA" id="ARBA00001946"/>
    </source>
</evidence>
<dbReference type="Gene3D" id="3.40.50.300">
    <property type="entry name" value="P-loop containing nucleotide triphosphate hydrolases"/>
    <property type="match status" value="2"/>
</dbReference>
<dbReference type="InterPro" id="IPR011698">
    <property type="entry name" value="GATase_3"/>
</dbReference>
<gene>
    <name evidence="8" type="primary">cbiA</name>
    <name evidence="11" type="ORF">C8N47_105112</name>
</gene>
<evidence type="ECO:0000256" key="6">
    <source>
        <dbReference type="ARBA" id="ARBA00022842"/>
    </source>
</evidence>
<evidence type="ECO:0000256" key="4">
    <source>
        <dbReference type="ARBA" id="ARBA00022741"/>
    </source>
</evidence>
<dbReference type="NCBIfam" id="TIGR00379">
    <property type="entry name" value="cobB"/>
    <property type="match status" value="1"/>
</dbReference>
<keyword evidence="12" id="KW-1185">Reference proteome</keyword>
<dbReference type="RefSeq" id="WP_107821681.1">
    <property type="nucleotide sequence ID" value="NZ_OY782574.1"/>
</dbReference>
<comment type="caution">
    <text evidence="11">The sequence shown here is derived from an EMBL/GenBank/DDBJ whole genome shotgun (WGS) entry which is preliminary data.</text>
</comment>
<dbReference type="CDD" id="cd03130">
    <property type="entry name" value="GATase1_CobB"/>
    <property type="match status" value="1"/>
</dbReference>
<dbReference type="GO" id="GO:0042242">
    <property type="term" value="F:cobyrinic acid a,c-diamide synthase activity"/>
    <property type="evidence" value="ECO:0007669"/>
    <property type="project" value="UniProtKB-UniRule"/>
</dbReference>
<dbReference type="Proteomes" id="UP000243525">
    <property type="component" value="Unassembled WGS sequence"/>
</dbReference>
<dbReference type="PROSITE" id="PS51274">
    <property type="entry name" value="GATASE_COBBQ"/>
    <property type="match status" value="1"/>
</dbReference>